<dbReference type="GO" id="GO:0000166">
    <property type="term" value="F:nucleotide binding"/>
    <property type="evidence" value="ECO:0007669"/>
    <property type="project" value="UniProtKB-KW"/>
</dbReference>
<evidence type="ECO:0000256" key="3">
    <source>
        <dbReference type="ARBA" id="ARBA00024247"/>
    </source>
</evidence>
<dbReference type="CDD" id="cd00754">
    <property type="entry name" value="Ubl_MoaD"/>
    <property type="match status" value="1"/>
</dbReference>
<dbReference type="PANTHER" id="PTHR33359">
    <property type="entry name" value="MOLYBDOPTERIN SYNTHASE SULFUR CARRIER SUBUNIT"/>
    <property type="match status" value="1"/>
</dbReference>
<dbReference type="OrthoDB" id="9801945at2"/>
<keyword evidence="1" id="KW-0547">Nucleotide-binding</keyword>
<dbReference type="InterPro" id="IPR016155">
    <property type="entry name" value="Mopterin_synth/thiamin_S_b"/>
</dbReference>
<dbReference type="InterPro" id="IPR003749">
    <property type="entry name" value="ThiS/MoaD-like"/>
</dbReference>
<dbReference type="RefSeq" id="WP_149332033.1">
    <property type="nucleotide sequence ID" value="NZ_QOVF01000002.1"/>
</dbReference>
<organism evidence="4 5">
    <name type="scientific">Halopseudomonas laoshanensis</name>
    <dbReference type="NCBI Taxonomy" id="2268758"/>
    <lineage>
        <taxon>Bacteria</taxon>
        <taxon>Pseudomonadati</taxon>
        <taxon>Pseudomonadota</taxon>
        <taxon>Gammaproteobacteria</taxon>
        <taxon>Pseudomonadales</taxon>
        <taxon>Pseudomonadaceae</taxon>
        <taxon>Halopseudomonas</taxon>
    </lineage>
</organism>
<comment type="caution">
    <text evidence="4">The sequence shown here is derived from an EMBL/GenBank/DDBJ whole genome shotgun (WGS) entry which is preliminary data.</text>
</comment>
<dbReference type="GO" id="GO:0006777">
    <property type="term" value="P:Mo-molybdopterin cofactor biosynthetic process"/>
    <property type="evidence" value="ECO:0007669"/>
    <property type="project" value="InterPro"/>
</dbReference>
<name>A0A7V7GTJ3_9GAMM</name>
<dbReference type="InterPro" id="IPR044672">
    <property type="entry name" value="MOCS2A"/>
</dbReference>
<evidence type="ECO:0000256" key="2">
    <source>
        <dbReference type="ARBA" id="ARBA00024200"/>
    </source>
</evidence>
<keyword evidence="5" id="KW-1185">Reference proteome</keyword>
<sequence length="82" mass="9559">MIQLQLFARYRETLGVEHEQIPWRDDFTDLRSLRDALVKRGDAWQVLDETQLMCARNQTMCSLDERLEDGDEIAFFPPVTGG</sequence>
<dbReference type="NCBIfam" id="TIGR01682">
    <property type="entry name" value="moaD"/>
    <property type="match status" value="1"/>
</dbReference>
<accession>A0A7V7GTJ3</accession>
<dbReference type="AlphaFoldDB" id="A0A7V7GTJ3"/>
<evidence type="ECO:0000256" key="1">
    <source>
        <dbReference type="ARBA" id="ARBA00022741"/>
    </source>
</evidence>
<dbReference type="EMBL" id="QOVF01000002">
    <property type="protein sequence ID" value="KAA0694632.1"/>
    <property type="molecule type" value="Genomic_DNA"/>
</dbReference>
<dbReference type="PANTHER" id="PTHR33359:SF1">
    <property type="entry name" value="MOLYBDOPTERIN SYNTHASE SULFUR CARRIER SUBUNIT"/>
    <property type="match status" value="1"/>
</dbReference>
<dbReference type="Pfam" id="PF02597">
    <property type="entry name" value="ThiS"/>
    <property type="match status" value="1"/>
</dbReference>
<dbReference type="InterPro" id="IPR012675">
    <property type="entry name" value="Beta-grasp_dom_sf"/>
</dbReference>
<dbReference type="SUPFAM" id="SSF54285">
    <property type="entry name" value="MoaD/ThiS"/>
    <property type="match status" value="1"/>
</dbReference>
<dbReference type="GO" id="GO:1990133">
    <property type="term" value="C:molybdopterin adenylyltransferase complex"/>
    <property type="evidence" value="ECO:0007669"/>
    <property type="project" value="TreeGrafter"/>
</dbReference>
<dbReference type="Gene3D" id="3.10.20.30">
    <property type="match status" value="1"/>
</dbReference>
<proteinExistence type="inferred from homology"/>
<dbReference type="Proteomes" id="UP000463138">
    <property type="component" value="Unassembled WGS sequence"/>
</dbReference>
<evidence type="ECO:0000313" key="4">
    <source>
        <dbReference type="EMBL" id="KAA0694632.1"/>
    </source>
</evidence>
<protein>
    <recommendedName>
        <fullName evidence="3">Molybdopterin synthase sulfur carrier subunit</fullName>
    </recommendedName>
</protein>
<evidence type="ECO:0000313" key="5">
    <source>
        <dbReference type="Proteomes" id="UP000463138"/>
    </source>
</evidence>
<reference evidence="4 5" key="1">
    <citation type="submission" date="2018-07" db="EMBL/GenBank/DDBJ databases">
        <title>Pseudomonas laoshanensis sp. nov., isolated from soil.</title>
        <authorList>
            <person name="Sun J."/>
            <person name="Yu L."/>
            <person name="Wang M."/>
            <person name="Zhang C."/>
        </authorList>
    </citation>
    <scope>NUCLEOTIDE SEQUENCE [LARGE SCALE GENOMIC DNA]</scope>
    <source>
        <strain evidence="4 5">Y22</strain>
    </source>
</reference>
<comment type="similarity">
    <text evidence="2">Belongs to the MoaD family.</text>
</comment>
<gene>
    <name evidence="4" type="primary">moaD</name>
    <name evidence="4" type="ORF">DT594_06980</name>
</gene>